<dbReference type="GO" id="GO:0030267">
    <property type="term" value="F:glyoxylate reductase (NADPH) activity"/>
    <property type="evidence" value="ECO:0007669"/>
    <property type="project" value="TreeGrafter"/>
</dbReference>
<evidence type="ECO:0000256" key="3">
    <source>
        <dbReference type="RuleBase" id="RU003719"/>
    </source>
</evidence>
<evidence type="ECO:0000313" key="7">
    <source>
        <dbReference type="Proteomes" id="UP000187013"/>
    </source>
</evidence>
<sequence>MILKPLVLRLGPVGFAKEAWQTLERVANVVTLNEDATRESFLKELRDPNGKFSKVRVIARTFDSAQQTGRFDREVAEALPPSVVGVCHLGAGYDQIDTAPLKERYIQVTHVPGAVNNATADTHVFLLLGALRNYSAGIKSLQKGDWPSKGHAAGAEWGHDPEGHVVGILGLGGIGGTIVDRLKPFGFKNFIYHNRRRISPELEKGCEYVSFDDLLKKADIISINIPLNPNTRHMINADALSKMKDGVIIVNTARGGVIDEKALIEALKSGKVSNFAADVFEHEPEVPQELIEMPQVLVLPHMGTATVETAKHMEEFHVSNVESIIRTGKGKAVVPEVVNEPWLKDCKPLINAPL</sequence>
<proteinExistence type="inferred from homology"/>
<name>A0A1Q2ZYJ6_ZYGRO</name>
<dbReference type="OrthoDB" id="9991913at2759"/>
<dbReference type="InterPro" id="IPR029752">
    <property type="entry name" value="D-isomer_DH_CS1"/>
</dbReference>
<reference evidence="6 7" key="1">
    <citation type="submission" date="2016-08" db="EMBL/GenBank/DDBJ databases">
        <title>Draft genome sequence of allopolyploid Zygosaccharomyces rouxii.</title>
        <authorList>
            <person name="Watanabe J."/>
            <person name="Uehara K."/>
            <person name="Mogi Y."/>
            <person name="Tsukioka Y."/>
        </authorList>
    </citation>
    <scope>NUCLEOTIDE SEQUENCE [LARGE SCALE GENOMIC DNA]</scope>
    <source>
        <strain evidence="6 7">NBRC 110957</strain>
    </source>
</reference>
<dbReference type="GO" id="GO:0005829">
    <property type="term" value="C:cytosol"/>
    <property type="evidence" value="ECO:0007669"/>
    <property type="project" value="TreeGrafter"/>
</dbReference>
<dbReference type="InterPro" id="IPR006139">
    <property type="entry name" value="D-isomer_2_OHA_DH_cat_dom"/>
</dbReference>
<dbReference type="GO" id="GO:0016618">
    <property type="term" value="F:hydroxypyruvate reductase [NAD(P)H] activity"/>
    <property type="evidence" value="ECO:0007669"/>
    <property type="project" value="TreeGrafter"/>
</dbReference>
<evidence type="ECO:0000313" key="6">
    <source>
        <dbReference type="EMBL" id="GAV48526.1"/>
    </source>
</evidence>
<dbReference type="InterPro" id="IPR006140">
    <property type="entry name" value="D-isomer_DH_NAD-bd"/>
</dbReference>
<dbReference type="PROSITE" id="PS00670">
    <property type="entry name" value="D_2_HYDROXYACID_DH_2"/>
    <property type="match status" value="1"/>
</dbReference>
<feature type="domain" description="D-isomer specific 2-hydroxyacid dehydrogenase catalytic" evidence="4">
    <location>
        <begin position="66"/>
        <end position="334"/>
    </location>
</feature>
<comment type="similarity">
    <text evidence="1 3">Belongs to the D-isomer specific 2-hydroxyacid dehydrogenase family.</text>
</comment>
<dbReference type="AlphaFoldDB" id="A0A1Q2ZYJ6"/>
<dbReference type="PROSITE" id="PS00065">
    <property type="entry name" value="D_2_HYDROXYACID_DH_1"/>
    <property type="match status" value="1"/>
</dbReference>
<comment type="caution">
    <text evidence="6">The sequence shown here is derived from an EMBL/GenBank/DDBJ whole genome shotgun (WGS) entry which is preliminary data.</text>
</comment>
<dbReference type="CDD" id="cd12168">
    <property type="entry name" value="Mand_dh_like"/>
    <property type="match status" value="1"/>
</dbReference>
<dbReference type="PROSITE" id="PS00671">
    <property type="entry name" value="D_2_HYDROXYACID_DH_3"/>
    <property type="match status" value="1"/>
</dbReference>
<organism evidence="6 7">
    <name type="scientific">Zygosaccharomyces rouxii</name>
    <dbReference type="NCBI Taxonomy" id="4956"/>
    <lineage>
        <taxon>Eukaryota</taxon>
        <taxon>Fungi</taxon>
        <taxon>Dikarya</taxon>
        <taxon>Ascomycota</taxon>
        <taxon>Saccharomycotina</taxon>
        <taxon>Saccharomycetes</taxon>
        <taxon>Saccharomycetales</taxon>
        <taxon>Saccharomycetaceae</taxon>
        <taxon>Zygosaccharomyces</taxon>
    </lineage>
</organism>
<evidence type="ECO:0008006" key="8">
    <source>
        <dbReference type="Google" id="ProtNLM"/>
    </source>
</evidence>
<evidence type="ECO:0000256" key="1">
    <source>
        <dbReference type="ARBA" id="ARBA00005854"/>
    </source>
</evidence>
<dbReference type="EMBL" id="BDGX01000011">
    <property type="protein sequence ID" value="GAV48526.1"/>
    <property type="molecule type" value="Genomic_DNA"/>
</dbReference>
<dbReference type="Pfam" id="PF02826">
    <property type="entry name" value="2-Hacid_dh_C"/>
    <property type="match status" value="1"/>
</dbReference>
<dbReference type="PANTHER" id="PTHR10996:SF257">
    <property type="entry name" value="GLYOXYLATE REDUCTASE 1"/>
    <property type="match status" value="1"/>
</dbReference>
<gene>
    <name evidence="6" type="ORF">ZYGR_0K00310</name>
</gene>
<dbReference type="SUPFAM" id="SSF52283">
    <property type="entry name" value="Formate/glycerate dehydrogenase catalytic domain-like"/>
    <property type="match status" value="1"/>
</dbReference>
<dbReference type="InterPro" id="IPR036291">
    <property type="entry name" value="NAD(P)-bd_dom_sf"/>
</dbReference>
<evidence type="ECO:0000256" key="2">
    <source>
        <dbReference type="ARBA" id="ARBA00023002"/>
    </source>
</evidence>
<keyword evidence="2 3" id="KW-0560">Oxidoreductase</keyword>
<feature type="domain" description="D-isomer specific 2-hydroxyacid dehydrogenase NAD-binding" evidence="5">
    <location>
        <begin position="125"/>
        <end position="303"/>
    </location>
</feature>
<dbReference type="Gene3D" id="3.40.50.720">
    <property type="entry name" value="NAD(P)-binding Rossmann-like Domain"/>
    <property type="match status" value="2"/>
</dbReference>
<dbReference type="FunFam" id="3.40.50.720:FF:000026">
    <property type="entry name" value="Glyoxylate/hydroxypyruvate reductase B"/>
    <property type="match status" value="1"/>
</dbReference>
<dbReference type="SUPFAM" id="SSF51735">
    <property type="entry name" value="NAD(P)-binding Rossmann-fold domains"/>
    <property type="match status" value="1"/>
</dbReference>
<dbReference type="PANTHER" id="PTHR10996">
    <property type="entry name" value="2-HYDROXYACID DEHYDROGENASE-RELATED"/>
    <property type="match status" value="1"/>
</dbReference>
<evidence type="ECO:0000259" key="4">
    <source>
        <dbReference type="Pfam" id="PF00389"/>
    </source>
</evidence>
<protein>
    <recommendedName>
        <fullName evidence="8">Glyoxylate reductase 1</fullName>
    </recommendedName>
</protein>
<accession>A0A1Q2ZYJ6</accession>
<dbReference type="Pfam" id="PF00389">
    <property type="entry name" value="2-Hacid_dh"/>
    <property type="match status" value="1"/>
</dbReference>
<dbReference type="InterPro" id="IPR029753">
    <property type="entry name" value="D-isomer_DH_CS"/>
</dbReference>
<dbReference type="InterPro" id="IPR050223">
    <property type="entry name" value="D-isomer_2-hydroxyacid_DH"/>
</dbReference>
<evidence type="ECO:0000259" key="5">
    <source>
        <dbReference type="Pfam" id="PF02826"/>
    </source>
</evidence>
<dbReference type="GO" id="GO:0051287">
    <property type="term" value="F:NAD binding"/>
    <property type="evidence" value="ECO:0007669"/>
    <property type="project" value="InterPro"/>
</dbReference>
<dbReference type="Proteomes" id="UP000187013">
    <property type="component" value="Unassembled WGS sequence"/>
</dbReference>